<dbReference type="EMBL" id="JBHUME010000008">
    <property type="protein sequence ID" value="MFD2613514.1"/>
    <property type="molecule type" value="Genomic_DNA"/>
</dbReference>
<comment type="caution">
    <text evidence="5">The sequence shown here is derived from an EMBL/GenBank/DDBJ whole genome shotgun (WGS) entry which is preliminary data.</text>
</comment>
<accession>A0ABW5PF43</accession>
<dbReference type="CDD" id="cd00845">
    <property type="entry name" value="MPP_UshA_N_like"/>
    <property type="match status" value="1"/>
</dbReference>
<dbReference type="InterPro" id="IPR036907">
    <property type="entry name" value="5'-Nucleotdase_C_sf"/>
</dbReference>
<dbReference type="PROSITE" id="PS00785">
    <property type="entry name" value="5_NUCLEOTIDASE_1"/>
    <property type="match status" value="1"/>
</dbReference>
<dbReference type="SUPFAM" id="SSF55816">
    <property type="entry name" value="5'-nucleotidase (syn. UDP-sugar hydrolase), C-terminal domain"/>
    <property type="match status" value="1"/>
</dbReference>
<name>A0ABW5PF43_9BACL</name>
<evidence type="ECO:0000259" key="3">
    <source>
        <dbReference type="Pfam" id="PF00149"/>
    </source>
</evidence>
<reference evidence="6" key="1">
    <citation type="journal article" date="2019" name="Int. J. Syst. Evol. Microbiol.">
        <title>The Global Catalogue of Microorganisms (GCM) 10K type strain sequencing project: providing services to taxonomists for standard genome sequencing and annotation.</title>
        <authorList>
            <consortium name="The Broad Institute Genomics Platform"/>
            <consortium name="The Broad Institute Genome Sequencing Center for Infectious Disease"/>
            <person name="Wu L."/>
            <person name="Ma J."/>
        </authorList>
    </citation>
    <scope>NUCLEOTIDE SEQUENCE [LARGE SCALE GENOMIC DNA]</scope>
    <source>
        <strain evidence="6">KCTC 3950</strain>
    </source>
</reference>
<protein>
    <submittedName>
        <fullName evidence="5">Bifunctional metallophosphatase/5'-nucleotidase</fullName>
    </submittedName>
</protein>
<dbReference type="Pfam" id="PF00149">
    <property type="entry name" value="Metallophos"/>
    <property type="match status" value="1"/>
</dbReference>
<dbReference type="Gene3D" id="3.90.780.10">
    <property type="entry name" value="5'-Nucleotidase, C-terminal domain"/>
    <property type="match status" value="1"/>
</dbReference>
<proteinExistence type="inferred from homology"/>
<evidence type="ECO:0000313" key="6">
    <source>
        <dbReference type="Proteomes" id="UP001597541"/>
    </source>
</evidence>
<keyword evidence="2" id="KW-0378">Hydrolase</keyword>
<dbReference type="PANTHER" id="PTHR11575:SF23">
    <property type="entry name" value="5-NUCLEOTIDASE FAMILY PROTEIN"/>
    <property type="match status" value="1"/>
</dbReference>
<dbReference type="PRINTS" id="PR01607">
    <property type="entry name" value="APYRASEFAMLY"/>
</dbReference>
<feature type="domain" description="5'-Nucleotidase C-terminal" evidence="4">
    <location>
        <begin position="285"/>
        <end position="426"/>
    </location>
</feature>
<keyword evidence="6" id="KW-1185">Reference proteome</keyword>
<keyword evidence="1" id="KW-0732">Signal</keyword>
<dbReference type="InterPro" id="IPR029052">
    <property type="entry name" value="Metallo-depent_PP-like"/>
</dbReference>
<feature type="domain" description="Calcineurin-like phosphoesterase" evidence="3">
    <location>
        <begin position="7"/>
        <end position="205"/>
    </location>
</feature>
<keyword evidence="2" id="KW-0547">Nucleotide-binding</keyword>
<evidence type="ECO:0000256" key="1">
    <source>
        <dbReference type="ARBA" id="ARBA00022729"/>
    </source>
</evidence>
<dbReference type="Gene3D" id="3.60.21.10">
    <property type="match status" value="1"/>
</dbReference>
<dbReference type="InterPro" id="IPR006146">
    <property type="entry name" value="5'-Nucleotdase_CS"/>
</dbReference>
<dbReference type="SUPFAM" id="SSF56300">
    <property type="entry name" value="Metallo-dependent phosphatases"/>
    <property type="match status" value="1"/>
</dbReference>
<organism evidence="5 6">
    <name type="scientific">Paenibacillus gansuensis</name>
    <dbReference type="NCBI Taxonomy" id="306542"/>
    <lineage>
        <taxon>Bacteria</taxon>
        <taxon>Bacillati</taxon>
        <taxon>Bacillota</taxon>
        <taxon>Bacilli</taxon>
        <taxon>Bacillales</taxon>
        <taxon>Paenibacillaceae</taxon>
        <taxon>Paenibacillus</taxon>
    </lineage>
</organism>
<evidence type="ECO:0000259" key="4">
    <source>
        <dbReference type="Pfam" id="PF02872"/>
    </source>
</evidence>
<sequence>MSGQRLVILHTNDIHSHFEQMPRIAGVLDSYRALYNEEELLILDIGDHMDRVRLETEGTAGAVNVDVLNASGYEAVTLGNNEGLTFMPDALRQAYEGRAAFPVVCANLTERESGQVPPWIRPYHLVDKGGIRVGLIGVTAAFTPFYDALGWDVSDPLAKVRELTELLRPQADLIVVLSHLGLHLDEQMAGEIPGIDCILGAHTHHEFDPPVRMGGTVLCAAGKFGRYVGRAEFSFDPAARRVTYTGGGLIEVDSYAGAPAAAALIESGRRTAAAALSGTVAVLDRPVPLDWHGESPLGNLLAAGLARWTGAPIGLVNAGQLLAGLPAGAVTEAMLHAVCPGPINPCSMRLSGRALRMSLEESLLPEYTGKEIRGFGFRGKVLGTLSTYGLRIEVDPQAPAHSRIASIYVGDAPLDDDAEYLVGTIDMFTFRSGYLHLADGRDVRYYLPEFLRDVLNAEIRDQRTVEAAFSVCRLVRE</sequence>
<dbReference type="Proteomes" id="UP001597541">
    <property type="component" value="Unassembled WGS sequence"/>
</dbReference>
<dbReference type="InterPro" id="IPR008334">
    <property type="entry name" value="5'-Nucleotdase_C"/>
</dbReference>
<dbReference type="PANTHER" id="PTHR11575">
    <property type="entry name" value="5'-NUCLEOTIDASE-RELATED"/>
    <property type="match status" value="1"/>
</dbReference>
<dbReference type="Pfam" id="PF02872">
    <property type="entry name" value="5_nucleotid_C"/>
    <property type="match status" value="1"/>
</dbReference>
<gene>
    <name evidence="5" type="ORF">ACFSUF_13865</name>
</gene>
<comment type="similarity">
    <text evidence="2">Belongs to the 5'-nucleotidase family.</text>
</comment>
<dbReference type="InterPro" id="IPR006179">
    <property type="entry name" value="5_nucleotidase/apyrase"/>
</dbReference>
<evidence type="ECO:0000313" key="5">
    <source>
        <dbReference type="EMBL" id="MFD2613514.1"/>
    </source>
</evidence>
<dbReference type="InterPro" id="IPR004843">
    <property type="entry name" value="Calcineurin-like_PHP"/>
</dbReference>
<evidence type="ECO:0000256" key="2">
    <source>
        <dbReference type="RuleBase" id="RU362119"/>
    </source>
</evidence>
<dbReference type="RefSeq" id="WP_377603502.1">
    <property type="nucleotide sequence ID" value="NZ_JBHUME010000008.1"/>
</dbReference>